<name>A0A0R1UZM2_9LACO</name>
<sequence>MYLKEAALMTNVKIKIYSDGADIKDMRTVAKNEFVSGFTTNPSLMKKAGITDYQSFARKVVAEFPKYSISFEVFSNDEATMLQEAELLHLLGKNVYVKIPIITISGKSTAPLIQKLSNKGISLNITAITTMAQVKEALTAFAPETQNIISIFVGRIADAGNDPTEFVQQSVAAVKQHPEAELLWASTREVANVFQAQKLGVDIITVPPTIIAKLSQIGKSAQQVSMDTVLGFEKDIKASGLSIL</sequence>
<dbReference type="InterPro" id="IPR013785">
    <property type="entry name" value="Aldolase_TIM"/>
</dbReference>
<dbReference type="InterPro" id="IPR011861">
    <property type="entry name" value="Transald_staph-type"/>
</dbReference>
<evidence type="ECO:0000313" key="2">
    <source>
        <dbReference type="EMBL" id="KRL98743.1"/>
    </source>
</evidence>
<evidence type="ECO:0000313" key="3">
    <source>
        <dbReference type="Proteomes" id="UP000051166"/>
    </source>
</evidence>
<dbReference type="NCBIfam" id="TIGR02134">
    <property type="entry name" value="transald_staph"/>
    <property type="match status" value="1"/>
</dbReference>
<dbReference type="GO" id="GO:0005975">
    <property type="term" value="P:carbohydrate metabolic process"/>
    <property type="evidence" value="ECO:0007669"/>
    <property type="project" value="InterPro"/>
</dbReference>
<comment type="caution">
    <text evidence="2">The sequence shown here is derived from an EMBL/GenBank/DDBJ whole genome shotgun (WGS) entry which is preliminary data.</text>
</comment>
<dbReference type="InterPro" id="IPR001585">
    <property type="entry name" value="TAL/FSA"/>
</dbReference>
<organism evidence="2 3">
    <name type="scientific">Liquorilactobacillus satsumensis DSM 16230 = JCM 12392</name>
    <dbReference type="NCBI Taxonomy" id="1423801"/>
    <lineage>
        <taxon>Bacteria</taxon>
        <taxon>Bacillati</taxon>
        <taxon>Bacillota</taxon>
        <taxon>Bacilli</taxon>
        <taxon>Lactobacillales</taxon>
        <taxon>Lactobacillaceae</taxon>
        <taxon>Liquorilactobacillus</taxon>
    </lineage>
</organism>
<dbReference type="Pfam" id="PF00923">
    <property type="entry name" value="TAL_FSA"/>
    <property type="match status" value="1"/>
</dbReference>
<accession>A0A0R1UZM2</accession>
<dbReference type="AlphaFoldDB" id="A0A0R1UZM2"/>
<dbReference type="PANTHER" id="PTHR10683">
    <property type="entry name" value="TRANSALDOLASE"/>
    <property type="match status" value="1"/>
</dbReference>
<keyword evidence="3" id="KW-1185">Reference proteome</keyword>
<gene>
    <name evidence="2" type="ORF">FD50_GL000551</name>
</gene>
<dbReference type="EMBL" id="AZFQ01000036">
    <property type="protein sequence ID" value="KRL98743.1"/>
    <property type="molecule type" value="Genomic_DNA"/>
</dbReference>
<dbReference type="PATRIC" id="fig|1423801.4.peg.560"/>
<reference evidence="2 3" key="1">
    <citation type="journal article" date="2015" name="Genome Announc.">
        <title>Expanding the biotechnology potential of lactobacilli through comparative genomics of 213 strains and associated genera.</title>
        <authorList>
            <person name="Sun Z."/>
            <person name="Harris H.M."/>
            <person name="McCann A."/>
            <person name="Guo C."/>
            <person name="Argimon S."/>
            <person name="Zhang W."/>
            <person name="Yang X."/>
            <person name="Jeffery I.B."/>
            <person name="Cooney J.C."/>
            <person name="Kagawa T.F."/>
            <person name="Liu W."/>
            <person name="Song Y."/>
            <person name="Salvetti E."/>
            <person name="Wrobel A."/>
            <person name="Rasinkangas P."/>
            <person name="Parkhill J."/>
            <person name="Rea M.C."/>
            <person name="O'Sullivan O."/>
            <person name="Ritari J."/>
            <person name="Douillard F.P."/>
            <person name="Paul Ross R."/>
            <person name="Yang R."/>
            <person name="Briner A.E."/>
            <person name="Felis G.E."/>
            <person name="de Vos W.M."/>
            <person name="Barrangou R."/>
            <person name="Klaenhammer T.R."/>
            <person name="Caufield P.W."/>
            <person name="Cui Y."/>
            <person name="Zhang H."/>
            <person name="O'Toole P.W."/>
        </authorList>
    </citation>
    <scope>NUCLEOTIDE SEQUENCE [LARGE SCALE GENOMIC DNA]</scope>
    <source>
        <strain evidence="2 3">DSM 16230</strain>
    </source>
</reference>
<evidence type="ECO:0000256" key="1">
    <source>
        <dbReference type="ARBA" id="ARBA00023270"/>
    </source>
</evidence>
<protein>
    <submittedName>
        <fullName evidence="2">Translaldolase</fullName>
    </submittedName>
</protein>
<proteinExistence type="predicted"/>
<dbReference type="PANTHER" id="PTHR10683:SF40">
    <property type="entry name" value="FRUCTOSE-6-PHOSPHATE ALDOLASE 1-RELATED"/>
    <property type="match status" value="1"/>
</dbReference>
<dbReference type="STRING" id="1423801.FD50_GL000551"/>
<keyword evidence="1" id="KW-0704">Schiff base</keyword>
<dbReference type="Gene3D" id="3.20.20.70">
    <property type="entry name" value="Aldolase class I"/>
    <property type="match status" value="1"/>
</dbReference>
<dbReference type="Proteomes" id="UP000051166">
    <property type="component" value="Unassembled WGS sequence"/>
</dbReference>
<dbReference type="SUPFAM" id="SSF51569">
    <property type="entry name" value="Aldolase"/>
    <property type="match status" value="1"/>
</dbReference>